<gene>
    <name evidence="1" type="ORF">ENJ51_10095</name>
</gene>
<sequence length="211" mass="23425">MQSRQTIKEYIMLSKWLNTLLLCLLITLITSCGDSSDGNNTNAAQTSRASSASRIMLSSDRIGPINAKTPFNIHHITQIFQGLNVSQQTSFQEGEAYPVIRVAKGAKTLMTINPTSEQNSIYSIVVEDNLIHNELGHRLSTQFSDIYNFGNVEKCLAGKEELSGKTICYAPNARNILYIFTGRWNGPDGEIPPEDVLSTWTLDAIIWKPAE</sequence>
<dbReference type="EMBL" id="DRMS01000378">
    <property type="protein sequence ID" value="HFC93150.1"/>
    <property type="molecule type" value="Genomic_DNA"/>
</dbReference>
<evidence type="ECO:0000313" key="1">
    <source>
        <dbReference type="EMBL" id="HFC93150.1"/>
    </source>
</evidence>
<proteinExistence type="predicted"/>
<organism evidence="1">
    <name type="scientific">Leucothrix mucor</name>
    <dbReference type="NCBI Taxonomy" id="45248"/>
    <lineage>
        <taxon>Bacteria</taxon>
        <taxon>Pseudomonadati</taxon>
        <taxon>Pseudomonadota</taxon>
        <taxon>Gammaproteobacteria</taxon>
        <taxon>Thiotrichales</taxon>
        <taxon>Thiotrichaceae</taxon>
        <taxon>Leucothrix</taxon>
    </lineage>
</organism>
<dbReference type="PROSITE" id="PS51257">
    <property type="entry name" value="PROKAR_LIPOPROTEIN"/>
    <property type="match status" value="1"/>
</dbReference>
<protein>
    <submittedName>
        <fullName evidence="1">DUF1131 family protein</fullName>
    </submittedName>
</protein>
<dbReference type="Proteomes" id="UP000885750">
    <property type="component" value="Unassembled WGS sequence"/>
</dbReference>
<dbReference type="Gene3D" id="2.60.460.10">
    <property type="entry name" value="protein yfey like domain"/>
    <property type="match status" value="1"/>
</dbReference>
<dbReference type="Pfam" id="PF06572">
    <property type="entry name" value="DUF1131"/>
    <property type="match status" value="1"/>
</dbReference>
<name>A0A7V2T0X9_LEUMU</name>
<reference evidence="1" key="1">
    <citation type="journal article" date="2020" name="mSystems">
        <title>Genome- and Community-Level Interaction Insights into Carbon Utilization and Element Cycling Functions of Hydrothermarchaeota in Hydrothermal Sediment.</title>
        <authorList>
            <person name="Zhou Z."/>
            <person name="Liu Y."/>
            <person name="Xu W."/>
            <person name="Pan J."/>
            <person name="Luo Z.H."/>
            <person name="Li M."/>
        </authorList>
    </citation>
    <scope>NUCLEOTIDE SEQUENCE [LARGE SCALE GENOMIC DNA]</scope>
    <source>
        <strain evidence="1">HyVt-493</strain>
    </source>
</reference>
<dbReference type="InterPro" id="IPR010938">
    <property type="entry name" value="DUF1131"/>
</dbReference>
<accession>A0A7V2T0X9</accession>
<dbReference type="InterPro" id="IPR038714">
    <property type="entry name" value="YfeY-like_sf"/>
</dbReference>
<dbReference type="AlphaFoldDB" id="A0A7V2T0X9"/>
<comment type="caution">
    <text evidence="1">The sequence shown here is derived from an EMBL/GenBank/DDBJ whole genome shotgun (WGS) entry which is preliminary data.</text>
</comment>